<accession>A0ABS8UTU9</accession>
<dbReference type="Proteomes" id="UP000823775">
    <property type="component" value="Unassembled WGS sequence"/>
</dbReference>
<gene>
    <name evidence="1" type="ORF">HAX54_020858</name>
</gene>
<organism evidence="1 2">
    <name type="scientific">Datura stramonium</name>
    <name type="common">Jimsonweed</name>
    <name type="synonym">Common thornapple</name>
    <dbReference type="NCBI Taxonomy" id="4076"/>
    <lineage>
        <taxon>Eukaryota</taxon>
        <taxon>Viridiplantae</taxon>
        <taxon>Streptophyta</taxon>
        <taxon>Embryophyta</taxon>
        <taxon>Tracheophyta</taxon>
        <taxon>Spermatophyta</taxon>
        <taxon>Magnoliopsida</taxon>
        <taxon>eudicotyledons</taxon>
        <taxon>Gunneridae</taxon>
        <taxon>Pentapetalae</taxon>
        <taxon>asterids</taxon>
        <taxon>lamiids</taxon>
        <taxon>Solanales</taxon>
        <taxon>Solanaceae</taxon>
        <taxon>Solanoideae</taxon>
        <taxon>Datureae</taxon>
        <taxon>Datura</taxon>
    </lineage>
</organism>
<reference evidence="1 2" key="1">
    <citation type="journal article" date="2021" name="BMC Genomics">
        <title>Datura genome reveals duplications of psychoactive alkaloid biosynthetic genes and high mutation rate following tissue culture.</title>
        <authorList>
            <person name="Rajewski A."/>
            <person name="Carter-House D."/>
            <person name="Stajich J."/>
            <person name="Litt A."/>
        </authorList>
    </citation>
    <scope>NUCLEOTIDE SEQUENCE [LARGE SCALE GENOMIC DNA]</scope>
    <source>
        <strain evidence="1">AR-01</strain>
    </source>
</reference>
<protein>
    <submittedName>
        <fullName evidence="1">Uncharacterized protein</fullName>
    </submittedName>
</protein>
<evidence type="ECO:0000313" key="2">
    <source>
        <dbReference type="Proteomes" id="UP000823775"/>
    </source>
</evidence>
<sequence>MAIPAIDHPKQGVGKFTLMSDEQFPLLNQKNNNAHEQFSKGTDVDLQNMTQSKGPKFSQTLRASLTNQGEMLPSIPIRDVHFVDRIPMIRWTEAEFPKMDVIENLNYSIVGKFSYGWPSL</sequence>
<comment type="caution">
    <text evidence="1">The sequence shown here is derived from an EMBL/GenBank/DDBJ whole genome shotgun (WGS) entry which is preliminary data.</text>
</comment>
<evidence type="ECO:0000313" key="1">
    <source>
        <dbReference type="EMBL" id="MCD9637525.1"/>
    </source>
</evidence>
<name>A0ABS8UTU9_DATST</name>
<proteinExistence type="predicted"/>
<dbReference type="EMBL" id="JACEIK010002503">
    <property type="protein sequence ID" value="MCD9637525.1"/>
    <property type="molecule type" value="Genomic_DNA"/>
</dbReference>
<keyword evidence="2" id="KW-1185">Reference proteome</keyword>